<gene>
    <name evidence="1" type="ORF">METZ01_LOCUS335433</name>
</gene>
<dbReference type="AlphaFoldDB" id="A0A382QAJ1"/>
<evidence type="ECO:0000313" key="1">
    <source>
        <dbReference type="EMBL" id="SVC82579.1"/>
    </source>
</evidence>
<dbReference type="InterPro" id="IPR038563">
    <property type="entry name" value="Endonuclease_7_sf"/>
</dbReference>
<name>A0A382QAJ1_9ZZZZ</name>
<dbReference type="EMBL" id="UINC01113158">
    <property type="protein sequence ID" value="SVC82579.1"/>
    <property type="molecule type" value="Genomic_DNA"/>
</dbReference>
<evidence type="ECO:0008006" key="2">
    <source>
        <dbReference type="Google" id="ProtNLM"/>
    </source>
</evidence>
<feature type="non-terminal residue" evidence="1">
    <location>
        <position position="1"/>
    </location>
</feature>
<reference evidence="1" key="1">
    <citation type="submission" date="2018-05" db="EMBL/GenBank/DDBJ databases">
        <authorList>
            <person name="Lanie J.A."/>
            <person name="Ng W.-L."/>
            <person name="Kazmierczak K.M."/>
            <person name="Andrzejewski T.M."/>
            <person name="Davidsen T.M."/>
            <person name="Wayne K.J."/>
            <person name="Tettelin H."/>
            <person name="Glass J.I."/>
            <person name="Rusch D."/>
            <person name="Podicherti R."/>
            <person name="Tsui H.-C.T."/>
            <person name="Winkler M.E."/>
        </authorList>
    </citation>
    <scope>NUCLEOTIDE SEQUENCE</scope>
</reference>
<dbReference type="Pfam" id="PF02945">
    <property type="entry name" value="Endonuclease_7"/>
    <property type="match status" value="1"/>
</dbReference>
<dbReference type="SUPFAM" id="SSF54060">
    <property type="entry name" value="His-Me finger endonucleases"/>
    <property type="match status" value="1"/>
</dbReference>
<dbReference type="InterPro" id="IPR004211">
    <property type="entry name" value="Endonuclease_7"/>
</dbReference>
<dbReference type="Gene3D" id="3.40.1800.10">
    <property type="entry name" value="His-Me finger endonucleases"/>
    <property type="match status" value="1"/>
</dbReference>
<dbReference type="InterPro" id="IPR044925">
    <property type="entry name" value="His-Me_finger_sf"/>
</dbReference>
<accession>A0A382QAJ1</accession>
<proteinExistence type="predicted"/>
<organism evidence="1">
    <name type="scientific">marine metagenome</name>
    <dbReference type="NCBI Taxonomy" id="408172"/>
    <lineage>
        <taxon>unclassified sequences</taxon>
        <taxon>metagenomes</taxon>
        <taxon>ecological metagenomes</taxon>
    </lineage>
</organism>
<protein>
    <recommendedName>
        <fullName evidence="2">Recombination endonuclease VII</fullName>
    </recommendedName>
</protein>
<sequence length="230" mass="26803">GGCGRYRLAKFFGVDSKRPARDYKAILCLDCAKAKYLKATRTPEFLARQAAREAQKQEILDLRKQGLKMCGRNLKESYGCQQVLPLSEFAKNVAYRARNGDGLNEICRECEKRRKDTLYDERPYWYEYRRWKNNWKKYTVKDRVTGEPRRMTADDWCQMWTEQEGLCAMCHGTGEWHDRFKMSPLFVDHNHDTGIVRALACATCNSALGHSKDDPATLRKMAEYLEKYAA</sequence>